<dbReference type="PANTHER" id="PTHR46082:SF6">
    <property type="entry name" value="AAA+ ATPASE DOMAIN-CONTAINING PROTEIN-RELATED"/>
    <property type="match status" value="1"/>
</dbReference>
<proteinExistence type="predicted"/>
<dbReference type="EMBL" id="CAJPDQ010000005">
    <property type="protein sequence ID" value="CAF9910385.1"/>
    <property type="molecule type" value="Genomic_DNA"/>
</dbReference>
<sequence length="353" mass="38736">MNNREDHYVPPQPRSRRDFRIAVICALPLEAEMVELLLDLDWSEKSGKKYGKAQGDKNAYTIGVIAGQNIVLAHMPGAGVGSAAAVAAGLRSSFPGIEFAFVVGVCGVAPKHPLTQEEIMLGDCIVSTSVVQYDYGRRGPAGFQRKTNLDSLGRASAEVRAITSKWMTRNGRKQLTKRLAEHLHELIEDDDSIRHPGIDRDHLFPPSYIHKHHGMNEDCDSCRTDLGICDKDCESLGCDLGQLIVRTRPNGTQCQIHFGPIGSANTVLKSGEHRDILSVADNLVAFEMEGSGVWDAFPGTIVVKSACDYADSHKNKEWQKYAAATAAAGLKAILNKLELSDHEINPQGKFQWY</sequence>
<dbReference type="InterPro" id="IPR053137">
    <property type="entry name" value="NLR-like"/>
</dbReference>
<comment type="caution">
    <text evidence="1">The sequence shown here is derived from an EMBL/GenBank/DDBJ whole genome shotgun (WGS) entry which is preliminary data.</text>
</comment>
<dbReference type="GO" id="GO:0009116">
    <property type="term" value="P:nucleoside metabolic process"/>
    <property type="evidence" value="ECO:0007669"/>
    <property type="project" value="InterPro"/>
</dbReference>
<reference evidence="1" key="1">
    <citation type="submission" date="2021-03" db="EMBL/GenBank/DDBJ databases">
        <authorList>
            <person name="Tagirdzhanova G."/>
        </authorList>
    </citation>
    <scope>NUCLEOTIDE SEQUENCE</scope>
</reference>
<protein>
    <recommendedName>
        <fullName evidence="3">Nucleoside phosphorylase domain-containing protein</fullName>
    </recommendedName>
</protein>
<accession>A0A8H3IBU6</accession>
<gene>
    <name evidence="1" type="ORF">GOMPHAMPRED_007073</name>
</gene>
<evidence type="ECO:0000313" key="1">
    <source>
        <dbReference type="EMBL" id="CAF9910385.1"/>
    </source>
</evidence>
<keyword evidence="2" id="KW-1185">Reference proteome</keyword>
<dbReference type="Gene3D" id="3.40.50.1580">
    <property type="entry name" value="Nucleoside phosphorylase domain"/>
    <property type="match status" value="1"/>
</dbReference>
<dbReference type="GO" id="GO:0003824">
    <property type="term" value="F:catalytic activity"/>
    <property type="evidence" value="ECO:0007669"/>
    <property type="project" value="InterPro"/>
</dbReference>
<name>A0A8H3IBU6_9LECA</name>
<evidence type="ECO:0008006" key="3">
    <source>
        <dbReference type="Google" id="ProtNLM"/>
    </source>
</evidence>
<dbReference type="Proteomes" id="UP000664169">
    <property type="component" value="Unassembled WGS sequence"/>
</dbReference>
<evidence type="ECO:0000313" key="2">
    <source>
        <dbReference type="Proteomes" id="UP000664169"/>
    </source>
</evidence>
<dbReference type="PANTHER" id="PTHR46082">
    <property type="entry name" value="ATP/GTP-BINDING PROTEIN-RELATED"/>
    <property type="match status" value="1"/>
</dbReference>
<organism evidence="1 2">
    <name type="scientific">Gomphillus americanus</name>
    <dbReference type="NCBI Taxonomy" id="1940652"/>
    <lineage>
        <taxon>Eukaryota</taxon>
        <taxon>Fungi</taxon>
        <taxon>Dikarya</taxon>
        <taxon>Ascomycota</taxon>
        <taxon>Pezizomycotina</taxon>
        <taxon>Lecanoromycetes</taxon>
        <taxon>OSLEUM clade</taxon>
        <taxon>Ostropomycetidae</taxon>
        <taxon>Ostropales</taxon>
        <taxon>Graphidaceae</taxon>
        <taxon>Gomphilloideae</taxon>
        <taxon>Gomphillus</taxon>
    </lineage>
</organism>
<dbReference type="SUPFAM" id="SSF53167">
    <property type="entry name" value="Purine and uridine phosphorylases"/>
    <property type="match status" value="1"/>
</dbReference>
<dbReference type="InterPro" id="IPR035994">
    <property type="entry name" value="Nucleoside_phosphorylase_sf"/>
</dbReference>
<dbReference type="OrthoDB" id="20872at2759"/>
<dbReference type="AlphaFoldDB" id="A0A8H3IBU6"/>